<organism evidence="3 6">
    <name type="scientific">Ogataea haglerorum</name>
    <dbReference type="NCBI Taxonomy" id="1937702"/>
    <lineage>
        <taxon>Eukaryota</taxon>
        <taxon>Fungi</taxon>
        <taxon>Dikarya</taxon>
        <taxon>Ascomycota</taxon>
        <taxon>Saccharomycotina</taxon>
        <taxon>Pichiomycetes</taxon>
        <taxon>Pichiales</taxon>
        <taxon>Pichiaceae</taxon>
        <taxon>Ogataea</taxon>
    </lineage>
</organism>
<dbReference type="PROSITE" id="PS51419">
    <property type="entry name" value="RAB"/>
    <property type="match status" value="1"/>
</dbReference>
<feature type="region of interest" description="Disordered" evidence="2">
    <location>
        <begin position="178"/>
        <end position="201"/>
    </location>
</feature>
<dbReference type="PROSITE" id="PS51420">
    <property type="entry name" value="RHO"/>
    <property type="match status" value="1"/>
</dbReference>
<dbReference type="GO" id="GO:0005525">
    <property type="term" value="F:GTP binding"/>
    <property type="evidence" value="ECO:0007669"/>
    <property type="project" value="InterPro"/>
</dbReference>
<dbReference type="InterPro" id="IPR001806">
    <property type="entry name" value="Small_GTPase"/>
</dbReference>
<dbReference type="Pfam" id="PF00071">
    <property type="entry name" value="Ras"/>
    <property type="match status" value="1"/>
</dbReference>
<keyword evidence="1" id="KW-0547">Nucleotide-binding</keyword>
<dbReference type="NCBIfam" id="TIGR00231">
    <property type="entry name" value="small_GTP"/>
    <property type="match status" value="1"/>
</dbReference>
<dbReference type="FunFam" id="3.40.50.300:FF:000823">
    <property type="entry name" value="Small GTPase RAB, putative"/>
    <property type="match status" value="1"/>
</dbReference>
<dbReference type="EMBL" id="JAHLUN010000015">
    <property type="protein sequence ID" value="KAG7762249.1"/>
    <property type="molecule type" value="Genomic_DNA"/>
</dbReference>
<evidence type="ECO:0000313" key="6">
    <source>
        <dbReference type="Proteomes" id="UP000738402"/>
    </source>
</evidence>
<dbReference type="Gene3D" id="3.40.50.300">
    <property type="entry name" value="P-loop containing nucleotide triphosphate hydrolases"/>
    <property type="match status" value="1"/>
</dbReference>
<dbReference type="Proteomes" id="UP000697297">
    <property type="component" value="Unassembled WGS sequence"/>
</dbReference>
<proteinExistence type="predicted"/>
<sequence length="201" mass="22671">MSNTLSTDFANVLGESAVGKSSIVHRFVKDSFTDSRESTIGAAFLTQTIQIDTNTTVKFEIWDTAGQERYRSLASMYYRNAQAALVVFDITQELSLDKAKYWIKELQKQANSDIVIALVGNKLDLEEERKISKDEAQAFANELGLMYAEVSAKTGENVKDCFRDIALKLPLEEKLSQQGQRRRRTVDLNQRPSTNEQQCAC</sequence>
<dbReference type="SMART" id="SM00175">
    <property type="entry name" value="RAB"/>
    <property type="match status" value="1"/>
</dbReference>
<accession>A0AAN6D822</accession>
<dbReference type="PROSITE" id="PS51421">
    <property type="entry name" value="RAS"/>
    <property type="match status" value="1"/>
</dbReference>
<dbReference type="InterPro" id="IPR027417">
    <property type="entry name" value="P-loop_NTPase"/>
</dbReference>
<evidence type="ECO:0000256" key="2">
    <source>
        <dbReference type="SAM" id="MobiDB-lite"/>
    </source>
</evidence>
<dbReference type="SMART" id="SM00174">
    <property type="entry name" value="RHO"/>
    <property type="match status" value="1"/>
</dbReference>
<evidence type="ECO:0000256" key="1">
    <source>
        <dbReference type="ARBA" id="ARBA00022741"/>
    </source>
</evidence>
<evidence type="ECO:0000313" key="4">
    <source>
        <dbReference type="EMBL" id="KAG7762249.1"/>
    </source>
</evidence>
<name>A0AAN6D822_9ASCO</name>
<dbReference type="PRINTS" id="PR00449">
    <property type="entry name" value="RASTRNSFRMNG"/>
</dbReference>
<dbReference type="CDD" id="cd01860">
    <property type="entry name" value="Rab5_related"/>
    <property type="match status" value="1"/>
</dbReference>
<dbReference type="SMART" id="SM00173">
    <property type="entry name" value="RAS"/>
    <property type="match status" value="1"/>
</dbReference>
<dbReference type="PANTHER" id="PTHR47978">
    <property type="match status" value="1"/>
</dbReference>
<keyword evidence="5" id="KW-1185">Reference proteome</keyword>
<evidence type="ECO:0000313" key="3">
    <source>
        <dbReference type="EMBL" id="KAG7729804.1"/>
    </source>
</evidence>
<dbReference type="AlphaFoldDB" id="A0AAN6D822"/>
<dbReference type="EMBL" id="JAHLUH010000002">
    <property type="protein sequence ID" value="KAG7729804.1"/>
    <property type="molecule type" value="Genomic_DNA"/>
</dbReference>
<comment type="caution">
    <text evidence="3">The sequence shown here is derived from an EMBL/GenBank/DDBJ whole genome shotgun (WGS) entry which is preliminary data.</text>
</comment>
<dbReference type="Proteomes" id="UP000738402">
    <property type="component" value="Unassembled WGS sequence"/>
</dbReference>
<feature type="compositionally biased region" description="Polar residues" evidence="2">
    <location>
        <begin position="187"/>
        <end position="201"/>
    </location>
</feature>
<protein>
    <submittedName>
        <fullName evidence="3">Uncharacterized protein</fullName>
    </submittedName>
</protein>
<reference evidence="3 5" key="1">
    <citation type="journal article" date="2021" name="G3 (Bethesda)">
        <title>Genomic diversity, chromosomal rearrangements, and interspecies hybridization in the ogataea polymorpha species complex.</title>
        <authorList>
            <person name="Hanson S.J."/>
            <person name="Cinneide E.O."/>
            <person name="Salzberg L.I."/>
            <person name="Wolfe K.H."/>
            <person name="McGowan J."/>
            <person name="Fitzpatrick D.A."/>
            <person name="Matlin K."/>
        </authorList>
    </citation>
    <scope>NUCLEOTIDE SEQUENCE</scope>
    <source>
        <strain evidence="4">81-436-3</strain>
        <strain evidence="3">83-405-1</strain>
    </source>
</reference>
<dbReference type="GO" id="GO:0003924">
    <property type="term" value="F:GTPase activity"/>
    <property type="evidence" value="ECO:0007669"/>
    <property type="project" value="InterPro"/>
</dbReference>
<gene>
    <name evidence="3" type="ORF">KL933_000884</name>
    <name evidence="4" type="ORF">KL946_004645</name>
</gene>
<dbReference type="SUPFAM" id="SSF52540">
    <property type="entry name" value="P-loop containing nucleoside triphosphate hydrolases"/>
    <property type="match status" value="1"/>
</dbReference>
<dbReference type="InterPro" id="IPR005225">
    <property type="entry name" value="Small_GTP-bd"/>
</dbReference>
<dbReference type="SMART" id="SM00176">
    <property type="entry name" value="RAN"/>
    <property type="match status" value="1"/>
</dbReference>
<evidence type="ECO:0000313" key="5">
    <source>
        <dbReference type="Proteomes" id="UP000697297"/>
    </source>
</evidence>